<keyword evidence="10" id="KW-1185">Reference proteome</keyword>
<dbReference type="Pfam" id="PF01595">
    <property type="entry name" value="CNNM"/>
    <property type="match status" value="1"/>
</dbReference>
<keyword evidence="4 6" id="KW-0812">Transmembrane</keyword>
<dbReference type="InterPro" id="IPR002550">
    <property type="entry name" value="CNNM"/>
</dbReference>
<dbReference type="InterPro" id="IPR051676">
    <property type="entry name" value="UPF0053_domain"/>
</dbReference>
<dbReference type="InterPro" id="IPR046342">
    <property type="entry name" value="CBS_dom_sf"/>
</dbReference>
<feature type="transmembrane region" description="Helical" evidence="6">
    <location>
        <begin position="60"/>
        <end position="82"/>
    </location>
</feature>
<evidence type="ECO:0000256" key="3">
    <source>
        <dbReference type="PROSITE-ProRule" id="PRU00703"/>
    </source>
</evidence>
<feature type="region of interest" description="Disordered" evidence="5">
    <location>
        <begin position="340"/>
        <end position="360"/>
    </location>
</feature>
<comment type="caution">
    <text evidence="9">The sequence shown here is derived from an EMBL/GenBank/DDBJ whole genome shotgun (WGS) entry which is preliminary data.</text>
</comment>
<dbReference type="SUPFAM" id="SSF54631">
    <property type="entry name" value="CBS-domain pair"/>
    <property type="match status" value="1"/>
</dbReference>
<evidence type="ECO:0000313" key="9">
    <source>
        <dbReference type="EMBL" id="GAA3787861.1"/>
    </source>
</evidence>
<sequence length="360" mass="38074">MSTLTALLLGLVLLIGNGLFVAAEFAVVSGKRHRLEEAAGGGGRLTRAAGRAALRNARELSLMLAGAQLGITLCSLGLAMVTEPAIEHLFEPVFGFIGLPESVRVGVAYVIALAIITFLHMVVGEMAPKSWALTHPERAAMGLGLPFRGFTWIARPVLSILNGLSNGLLRAFGVRPRDELATTRTPPQLAMLVGESGRMGLLDRDEHDLLTRALKVQSQPVERLMVPIEKAAAVPAGAADDLVREVAAVSGHLRLLVNGGTPEDVLGVLHVRDTLIHPGSAPERLMNRVPRIEAATTIPEAVALLQDAHAHLGLITDRQGRVVGLVSLTDLVGELFNTRTPTATGRDRQRATAGARSGGV</sequence>
<feature type="transmembrane region" description="Helical" evidence="6">
    <location>
        <begin position="102"/>
        <end position="123"/>
    </location>
</feature>
<accession>A0ABP7H9Z4</accession>
<feature type="domain" description="CBS" evidence="7">
    <location>
        <begin position="285"/>
        <end position="342"/>
    </location>
</feature>
<evidence type="ECO:0000259" key="7">
    <source>
        <dbReference type="PROSITE" id="PS51371"/>
    </source>
</evidence>
<feature type="transmembrane region" description="Helical" evidence="6">
    <location>
        <begin position="6"/>
        <end position="27"/>
    </location>
</feature>
<dbReference type="InterPro" id="IPR000644">
    <property type="entry name" value="CBS_dom"/>
</dbReference>
<evidence type="ECO:0000256" key="5">
    <source>
        <dbReference type="SAM" id="MobiDB-lite"/>
    </source>
</evidence>
<keyword evidence="4 6" id="KW-1133">Transmembrane helix</keyword>
<reference evidence="10" key="1">
    <citation type="journal article" date="2019" name="Int. J. Syst. Evol. Microbiol.">
        <title>The Global Catalogue of Microorganisms (GCM) 10K type strain sequencing project: providing services to taxonomists for standard genome sequencing and annotation.</title>
        <authorList>
            <consortium name="The Broad Institute Genomics Platform"/>
            <consortium name="The Broad Institute Genome Sequencing Center for Infectious Disease"/>
            <person name="Wu L."/>
            <person name="Ma J."/>
        </authorList>
    </citation>
    <scope>NUCLEOTIDE SEQUENCE [LARGE SCALE GENOMIC DNA]</scope>
    <source>
        <strain evidence="10">JCM 16908</strain>
    </source>
</reference>
<keyword evidence="3" id="KW-0129">CBS domain</keyword>
<protein>
    <submittedName>
        <fullName evidence="9">Hemolysin family protein</fullName>
    </submittedName>
</protein>
<name>A0ABP7H9Z4_9ACTN</name>
<gene>
    <name evidence="9" type="ORF">GCM10022226_02920</name>
</gene>
<dbReference type="PANTHER" id="PTHR43099:SF5">
    <property type="entry name" value="HLYC_CORC FAMILY TRANSPORTER"/>
    <property type="match status" value="1"/>
</dbReference>
<dbReference type="EMBL" id="BAAAZR010000001">
    <property type="protein sequence ID" value="GAA3787861.1"/>
    <property type="molecule type" value="Genomic_DNA"/>
</dbReference>
<comment type="subcellular location">
    <subcellularLocation>
        <location evidence="1">Cell membrane</location>
        <topology evidence="1">Multi-pass membrane protein</topology>
    </subcellularLocation>
</comment>
<dbReference type="PROSITE" id="PS51846">
    <property type="entry name" value="CNNM"/>
    <property type="match status" value="1"/>
</dbReference>
<evidence type="ECO:0000313" key="10">
    <source>
        <dbReference type="Proteomes" id="UP001500888"/>
    </source>
</evidence>
<dbReference type="PROSITE" id="PS51371">
    <property type="entry name" value="CBS"/>
    <property type="match status" value="1"/>
</dbReference>
<evidence type="ECO:0000259" key="8">
    <source>
        <dbReference type="PROSITE" id="PS51846"/>
    </source>
</evidence>
<dbReference type="RefSeq" id="WP_344933187.1">
    <property type="nucleotide sequence ID" value="NZ_BAAAZR010000001.1"/>
</dbReference>
<evidence type="ECO:0000256" key="1">
    <source>
        <dbReference type="ARBA" id="ARBA00004651"/>
    </source>
</evidence>
<keyword evidence="2" id="KW-1003">Cell membrane</keyword>
<proteinExistence type="predicted"/>
<evidence type="ECO:0000256" key="2">
    <source>
        <dbReference type="ARBA" id="ARBA00022475"/>
    </source>
</evidence>
<dbReference type="PANTHER" id="PTHR43099">
    <property type="entry name" value="UPF0053 PROTEIN YRKA"/>
    <property type="match status" value="1"/>
</dbReference>
<keyword evidence="4 6" id="KW-0472">Membrane</keyword>
<dbReference type="Pfam" id="PF00571">
    <property type="entry name" value="CBS"/>
    <property type="match status" value="1"/>
</dbReference>
<dbReference type="Gene3D" id="3.10.580.10">
    <property type="entry name" value="CBS-domain"/>
    <property type="match status" value="1"/>
</dbReference>
<feature type="domain" description="CNNM transmembrane" evidence="8">
    <location>
        <begin position="1"/>
        <end position="206"/>
    </location>
</feature>
<dbReference type="Proteomes" id="UP001500888">
    <property type="component" value="Unassembled WGS sequence"/>
</dbReference>
<evidence type="ECO:0000256" key="4">
    <source>
        <dbReference type="PROSITE-ProRule" id="PRU01193"/>
    </source>
</evidence>
<organism evidence="9 10">
    <name type="scientific">Sphaerisporangium flaviroseum</name>
    <dbReference type="NCBI Taxonomy" id="509199"/>
    <lineage>
        <taxon>Bacteria</taxon>
        <taxon>Bacillati</taxon>
        <taxon>Actinomycetota</taxon>
        <taxon>Actinomycetes</taxon>
        <taxon>Streptosporangiales</taxon>
        <taxon>Streptosporangiaceae</taxon>
        <taxon>Sphaerisporangium</taxon>
    </lineage>
</organism>
<evidence type="ECO:0000256" key="6">
    <source>
        <dbReference type="SAM" id="Phobius"/>
    </source>
</evidence>